<comment type="caution">
    <text evidence="2">The sequence shown here is derived from an EMBL/GenBank/DDBJ whole genome shotgun (WGS) entry which is preliminary data.</text>
</comment>
<evidence type="ECO:0000313" key="3">
    <source>
        <dbReference type="Proteomes" id="UP001151529"/>
    </source>
</evidence>
<evidence type="ECO:0000313" key="2">
    <source>
        <dbReference type="EMBL" id="KAJ6722160.1"/>
    </source>
</evidence>
<feature type="compositionally biased region" description="Low complexity" evidence="1">
    <location>
        <begin position="28"/>
        <end position="41"/>
    </location>
</feature>
<protein>
    <submittedName>
        <fullName evidence="2">Uncharacterized protein</fullName>
    </submittedName>
</protein>
<reference evidence="2" key="1">
    <citation type="submission" date="2022-11" db="EMBL/GenBank/DDBJ databases">
        <authorList>
            <person name="Hyden B.L."/>
            <person name="Feng K."/>
            <person name="Yates T."/>
            <person name="Jawdy S."/>
            <person name="Smart L.B."/>
            <person name="Muchero W."/>
        </authorList>
    </citation>
    <scope>NUCLEOTIDE SEQUENCE</scope>
    <source>
        <tissue evidence="2">Shoot tip</tissue>
    </source>
</reference>
<accession>A0A9Q0Z5K9</accession>
<gene>
    <name evidence="2" type="ORF">OIU85_025160</name>
</gene>
<keyword evidence="3" id="KW-1185">Reference proteome</keyword>
<feature type="non-terminal residue" evidence="2">
    <location>
        <position position="1"/>
    </location>
</feature>
<organism evidence="2 3">
    <name type="scientific">Salix viminalis</name>
    <name type="common">Common osier</name>
    <name type="synonym">Basket willow</name>
    <dbReference type="NCBI Taxonomy" id="40686"/>
    <lineage>
        <taxon>Eukaryota</taxon>
        <taxon>Viridiplantae</taxon>
        <taxon>Streptophyta</taxon>
        <taxon>Embryophyta</taxon>
        <taxon>Tracheophyta</taxon>
        <taxon>Spermatophyta</taxon>
        <taxon>Magnoliopsida</taxon>
        <taxon>eudicotyledons</taxon>
        <taxon>Gunneridae</taxon>
        <taxon>Pentapetalae</taxon>
        <taxon>rosids</taxon>
        <taxon>fabids</taxon>
        <taxon>Malpighiales</taxon>
        <taxon>Salicaceae</taxon>
        <taxon>Saliceae</taxon>
        <taxon>Salix</taxon>
    </lineage>
</organism>
<dbReference type="Proteomes" id="UP001151529">
    <property type="component" value="Chromosome 10"/>
</dbReference>
<sequence length="64" mass="7043">MDIKYPHDKKHILDDGGGDEDDDDHQVDGTSATATSSSSSSWRIKRSTGSTSDNLISRHRNKLV</sequence>
<feature type="compositionally biased region" description="Acidic residues" evidence="1">
    <location>
        <begin position="16"/>
        <end position="25"/>
    </location>
</feature>
<evidence type="ECO:0000256" key="1">
    <source>
        <dbReference type="SAM" id="MobiDB-lite"/>
    </source>
</evidence>
<proteinExistence type="predicted"/>
<name>A0A9Q0Z5K9_SALVM</name>
<reference evidence="2" key="2">
    <citation type="journal article" date="2023" name="Int. J. Mol. Sci.">
        <title>De Novo Assembly and Annotation of 11 Diverse Shrub Willow (Salix) Genomes Reveals Novel Gene Organization in Sex-Linked Regions.</title>
        <authorList>
            <person name="Hyden B."/>
            <person name="Feng K."/>
            <person name="Yates T.B."/>
            <person name="Jawdy S."/>
            <person name="Cereghino C."/>
            <person name="Smart L.B."/>
            <person name="Muchero W."/>
        </authorList>
    </citation>
    <scope>NUCLEOTIDE SEQUENCE [LARGE SCALE GENOMIC DNA]</scope>
    <source>
        <tissue evidence="2">Shoot tip</tissue>
    </source>
</reference>
<dbReference type="EMBL" id="JAPFFL010000006">
    <property type="protein sequence ID" value="KAJ6722160.1"/>
    <property type="molecule type" value="Genomic_DNA"/>
</dbReference>
<feature type="compositionally biased region" description="Basic and acidic residues" evidence="1">
    <location>
        <begin position="1"/>
        <end position="14"/>
    </location>
</feature>
<feature type="region of interest" description="Disordered" evidence="1">
    <location>
        <begin position="1"/>
        <end position="64"/>
    </location>
</feature>
<dbReference type="AlphaFoldDB" id="A0A9Q0Z5K9"/>